<dbReference type="OrthoDB" id="1023747at2759"/>
<dbReference type="InterPro" id="IPR050233">
    <property type="entry name" value="A_thaliana_F-box"/>
</dbReference>
<dbReference type="PANTHER" id="PTHR47993">
    <property type="entry name" value="OS09G0372900 PROTEIN-RELATED"/>
    <property type="match status" value="1"/>
</dbReference>
<accession>A0A8T2B7Q6</accession>
<comment type="caution">
    <text evidence="2">The sequence shown here is derived from an EMBL/GenBank/DDBJ whole genome shotgun (WGS) entry which is preliminary data.</text>
</comment>
<dbReference type="InterPro" id="IPR006527">
    <property type="entry name" value="F-box-assoc_dom_typ1"/>
</dbReference>
<feature type="domain" description="F-box" evidence="1">
    <location>
        <begin position="3"/>
        <end position="48"/>
    </location>
</feature>
<gene>
    <name evidence="2" type="ORF">ISN44_As08g026520</name>
</gene>
<dbReference type="Pfam" id="PF00646">
    <property type="entry name" value="F-box"/>
    <property type="match status" value="1"/>
</dbReference>
<evidence type="ECO:0000313" key="2">
    <source>
        <dbReference type="EMBL" id="KAG7583118.1"/>
    </source>
</evidence>
<dbReference type="EMBL" id="JAEFBJ010000008">
    <property type="protein sequence ID" value="KAG7583118.1"/>
    <property type="molecule type" value="Genomic_DNA"/>
</dbReference>
<dbReference type="AlphaFoldDB" id="A0A8T2B7Q6"/>
<organism evidence="2 3">
    <name type="scientific">Arabidopsis suecica</name>
    <name type="common">Swedish thale-cress</name>
    <name type="synonym">Cardaminopsis suecica</name>
    <dbReference type="NCBI Taxonomy" id="45249"/>
    <lineage>
        <taxon>Eukaryota</taxon>
        <taxon>Viridiplantae</taxon>
        <taxon>Streptophyta</taxon>
        <taxon>Embryophyta</taxon>
        <taxon>Tracheophyta</taxon>
        <taxon>Spermatophyta</taxon>
        <taxon>Magnoliopsida</taxon>
        <taxon>eudicotyledons</taxon>
        <taxon>Gunneridae</taxon>
        <taxon>Pentapetalae</taxon>
        <taxon>rosids</taxon>
        <taxon>malvids</taxon>
        <taxon>Brassicales</taxon>
        <taxon>Brassicaceae</taxon>
        <taxon>Camelineae</taxon>
        <taxon>Arabidopsis</taxon>
    </lineage>
</organism>
<dbReference type="PANTHER" id="PTHR47993:SF37">
    <property type="entry name" value="F-BOX ASSOCIATED UBIQUITINATION EFFECTOR FAMILY PROTEIN"/>
    <property type="match status" value="1"/>
</dbReference>
<protein>
    <submittedName>
        <fullName evidence="2">F-box domain</fullName>
    </submittedName>
</protein>
<dbReference type="InterPro" id="IPR001810">
    <property type="entry name" value="F-box_dom"/>
</dbReference>
<dbReference type="InterPro" id="IPR017451">
    <property type="entry name" value="F-box-assoc_interact_dom"/>
</dbReference>
<dbReference type="PROSITE" id="PS50181">
    <property type="entry name" value="FBOX"/>
    <property type="match status" value="1"/>
</dbReference>
<dbReference type="Proteomes" id="UP000694251">
    <property type="component" value="Chromosome 8"/>
</dbReference>
<dbReference type="Pfam" id="PF07734">
    <property type="entry name" value="FBA_1"/>
    <property type="match status" value="2"/>
</dbReference>
<evidence type="ECO:0000313" key="3">
    <source>
        <dbReference type="Proteomes" id="UP000694251"/>
    </source>
</evidence>
<dbReference type="CDD" id="cd22157">
    <property type="entry name" value="F-box_AtFBW1-like"/>
    <property type="match status" value="1"/>
</dbReference>
<evidence type="ECO:0000259" key="1">
    <source>
        <dbReference type="PROSITE" id="PS50181"/>
    </source>
</evidence>
<sequence>MTTMTISNLPGDLVNEILTRVPLESMRAVRLTCKKWNDLSKSQSFTKMHIGKTLAEAKEGESQMIVMMGYNLYLMSIVLNGDPSTEHKSKLTCLNEQVKISKLYHCEGLLLCILKDDSRFVVWNPYLGQPRWIEPRYSHRPNGWDKFSYALGYEDKKDKSFRSYKFLRFIDSYSNAHEKQFFWYEIYDFDSDLWTTLDVTTPYWRIAFGNGGVSLKGNTYWCAAERNVVFDQVIADRLICFDFTSERFGPLLPLPFSGGLHDLMTLSCVREEKLAVLLQHNESNPYELDIWITTKIETEDVSWIKFLRVATAFDTWVPFISGSFFIDEEKKVAIGFDDGNVHTINIIGEAGYLRALDLVGDFGDQRCNTDLEAMSNMQEEGGKRRKQDDEDSVLKQLNSKRQSFRKMDIGKALPASKEGESQMIVMMGNNLYLTSITLNGEPSIEQIDKLTCLDEQAKISQVFDCEGLLLCILKEDSRFVVLNPYLGQTRWIEPRYSHRPSGWDRFSYALGYMNKESCRGYKLLRFIDYFYNVPEKQFFWYEIYDFDSDLWTTLDVTPHWRIAFCNPSVSLKGNTYFCAAERNVDVEEVLANSLICFDFTSERFGPLLPLPFSGGYHDYTTLSCVREEKLALLLQHDESNPYELDLWITTKIETEEVLWSKFLRVATAGFDSYVPFIGGSFFIDEEKKVAIGFDDGNRHTINIIGEAGYLRALDLVGDFGDQECKTDLCSYVPSLVEIKQPEGGEREQESELEKLRYDENMSRLVLLEGNQ</sequence>
<proteinExistence type="predicted"/>
<dbReference type="SMART" id="SM00256">
    <property type="entry name" value="FBOX"/>
    <property type="match status" value="1"/>
</dbReference>
<name>A0A8T2B7Q6_ARASU</name>
<keyword evidence="3" id="KW-1185">Reference proteome</keyword>
<dbReference type="NCBIfam" id="TIGR01640">
    <property type="entry name" value="F_box_assoc_1"/>
    <property type="match status" value="2"/>
</dbReference>
<reference evidence="2 3" key="1">
    <citation type="submission" date="2020-12" db="EMBL/GenBank/DDBJ databases">
        <title>Concerted genomic and epigenomic changes stabilize Arabidopsis allopolyploids.</title>
        <authorList>
            <person name="Chen Z."/>
        </authorList>
    </citation>
    <scope>NUCLEOTIDE SEQUENCE [LARGE SCALE GENOMIC DNA]</scope>
    <source>
        <strain evidence="2">As9502</strain>
        <tissue evidence="2">Leaf</tissue>
    </source>
</reference>